<dbReference type="Proteomes" id="UP000769528">
    <property type="component" value="Unassembled WGS sequence"/>
</dbReference>
<dbReference type="OrthoDB" id="3981235at2759"/>
<gene>
    <name evidence="1" type="ORF">WICMUC_002517</name>
</gene>
<reference evidence="1" key="1">
    <citation type="journal article" date="2021" name="Open Biol.">
        <title>Shared evolutionary footprints suggest mitochondrial oxidative damage underlies multiple complex I losses in fungi.</title>
        <authorList>
            <person name="Schikora-Tamarit M.A."/>
            <person name="Marcet-Houben M."/>
            <person name="Nosek J."/>
            <person name="Gabaldon T."/>
        </authorList>
    </citation>
    <scope>NUCLEOTIDE SEQUENCE</scope>
    <source>
        <strain evidence="1">CBS6341</strain>
    </source>
</reference>
<comment type="caution">
    <text evidence="1">The sequence shown here is derived from an EMBL/GenBank/DDBJ whole genome shotgun (WGS) entry which is preliminary data.</text>
</comment>
<accession>A0A9P8TEK4</accession>
<organism evidence="1 2">
    <name type="scientific">Wickerhamomyces mucosus</name>
    <dbReference type="NCBI Taxonomy" id="1378264"/>
    <lineage>
        <taxon>Eukaryota</taxon>
        <taxon>Fungi</taxon>
        <taxon>Dikarya</taxon>
        <taxon>Ascomycota</taxon>
        <taxon>Saccharomycotina</taxon>
        <taxon>Saccharomycetes</taxon>
        <taxon>Phaffomycetales</taxon>
        <taxon>Wickerhamomycetaceae</taxon>
        <taxon>Wickerhamomyces</taxon>
    </lineage>
</organism>
<name>A0A9P8TEK4_9ASCO</name>
<reference evidence="1" key="2">
    <citation type="submission" date="2021-01" db="EMBL/GenBank/DDBJ databases">
        <authorList>
            <person name="Schikora-Tamarit M.A."/>
        </authorList>
    </citation>
    <scope>NUCLEOTIDE SEQUENCE</scope>
    <source>
        <strain evidence="1">CBS6341</strain>
    </source>
</reference>
<dbReference type="AlphaFoldDB" id="A0A9P8TEK4"/>
<evidence type="ECO:0000313" key="1">
    <source>
        <dbReference type="EMBL" id="KAH3675725.1"/>
    </source>
</evidence>
<sequence length="480" mass="55854">MEYIRLRSLGEFIIFIESIKNDKKYDLIIVEDIANLLNVQSKGKNEIFLKILKLLNLFANQSNSTAILLNTLQISNISFIKTEDITPPPSSIGLPSQLFSQSMIPLQKPQLEYQPILTSCLIDHPSWSHYFKKRMIMYKDFINHSKETCFNIKLNNEIISFEKHEDGTIKETNIEDDEEENSFILKDQNISDIQGKSIEEEDQRNGEVNFNEYIDNDNDNDNGNININGNDNANINNDDDAGRIDKELNDLLNSSLRYKEIQNVKDLVQQDNLKAVEMGNDPTEVDKEQFGNEEIESNNKLVVVDDLIETKDAKQAEQDIQEETEEKSQIELEKKLDYDHEIREGKKINVEIFNNENLPENFAKNTPNDSKEIENLNPFNVNITDIELTELEFETQVPNELDQEKEKDEMFYDEMTQEFEELYPTQPESVSMKELSQMPTKRQTRELIKELLTKRQRLILEEFEGKADIEDEIQSSAPYL</sequence>
<proteinExistence type="predicted"/>
<dbReference type="EMBL" id="JAEUBF010000722">
    <property type="protein sequence ID" value="KAH3675725.1"/>
    <property type="molecule type" value="Genomic_DNA"/>
</dbReference>
<keyword evidence="2" id="KW-1185">Reference proteome</keyword>
<evidence type="ECO:0000313" key="2">
    <source>
        <dbReference type="Proteomes" id="UP000769528"/>
    </source>
</evidence>
<protein>
    <submittedName>
        <fullName evidence="1">Uncharacterized protein</fullName>
    </submittedName>
</protein>